<sequence length="160" mass="16906">MSLHGSMVPVTARWPLGVTSKNSFLDCPAPWTDNVTVGERPKSDPTSDRPSFSASDRSHSGDVHCPSGEGRRATEEGAGQQSDKDGDGSSPRSGAGISGNHQVISRSQRRRMQRIAKNNYFETVSSASTPIAHSSGSGVSREHVATDSSNAIQIGTKISL</sequence>
<feature type="region of interest" description="Disordered" evidence="1">
    <location>
        <begin position="22"/>
        <end position="110"/>
    </location>
</feature>
<dbReference type="Proteomes" id="UP001189429">
    <property type="component" value="Unassembled WGS sequence"/>
</dbReference>
<evidence type="ECO:0000313" key="3">
    <source>
        <dbReference type="Proteomes" id="UP001189429"/>
    </source>
</evidence>
<comment type="caution">
    <text evidence="2">The sequence shown here is derived from an EMBL/GenBank/DDBJ whole genome shotgun (WGS) entry which is preliminary data.</text>
</comment>
<keyword evidence="3" id="KW-1185">Reference proteome</keyword>
<protein>
    <submittedName>
        <fullName evidence="2">Uncharacterized protein</fullName>
    </submittedName>
</protein>
<proteinExistence type="predicted"/>
<name>A0ABN9QEE6_9DINO</name>
<reference evidence="2" key="1">
    <citation type="submission" date="2023-10" db="EMBL/GenBank/DDBJ databases">
        <authorList>
            <person name="Chen Y."/>
            <person name="Shah S."/>
            <person name="Dougan E. K."/>
            <person name="Thang M."/>
            <person name="Chan C."/>
        </authorList>
    </citation>
    <scope>NUCLEOTIDE SEQUENCE [LARGE SCALE GENOMIC DNA]</scope>
</reference>
<organism evidence="2 3">
    <name type="scientific">Prorocentrum cordatum</name>
    <dbReference type="NCBI Taxonomy" id="2364126"/>
    <lineage>
        <taxon>Eukaryota</taxon>
        <taxon>Sar</taxon>
        <taxon>Alveolata</taxon>
        <taxon>Dinophyceae</taxon>
        <taxon>Prorocentrales</taxon>
        <taxon>Prorocentraceae</taxon>
        <taxon>Prorocentrum</taxon>
    </lineage>
</organism>
<gene>
    <name evidence="2" type="ORF">PCOR1329_LOCUS10385</name>
</gene>
<evidence type="ECO:0000313" key="2">
    <source>
        <dbReference type="EMBL" id="CAK0803081.1"/>
    </source>
</evidence>
<dbReference type="EMBL" id="CAUYUJ010002944">
    <property type="protein sequence ID" value="CAK0803081.1"/>
    <property type="molecule type" value="Genomic_DNA"/>
</dbReference>
<accession>A0ABN9QEE6</accession>
<feature type="compositionally biased region" description="Polar residues" evidence="1">
    <location>
        <begin position="124"/>
        <end position="138"/>
    </location>
</feature>
<feature type="region of interest" description="Disordered" evidence="1">
    <location>
        <begin position="124"/>
        <end position="147"/>
    </location>
</feature>
<evidence type="ECO:0000256" key="1">
    <source>
        <dbReference type="SAM" id="MobiDB-lite"/>
    </source>
</evidence>